<protein>
    <submittedName>
        <fullName evidence="1">Uncharacterized protein</fullName>
    </submittedName>
</protein>
<evidence type="ECO:0000313" key="1">
    <source>
        <dbReference type="EMBL" id="MPM68982.1"/>
    </source>
</evidence>
<dbReference type="AlphaFoldDB" id="A0A645BUQ3"/>
<comment type="caution">
    <text evidence="1">The sequence shown here is derived from an EMBL/GenBank/DDBJ whole genome shotgun (WGS) entry which is preliminary data.</text>
</comment>
<gene>
    <name evidence="1" type="ORF">SDC9_115919</name>
</gene>
<accession>A0A645BUQ3</accession>
<organism evidence="1">
    <name type="scientific">bioreactor metagenome</name>
    <dbReference type="NCBI Taxonomy" id="1076179"/>
    <lineage>
        <taxon>unclassified sequences</taxon>
        <taxon>metagenomes</taxon>
        <taxon>ecological metagenomes</taxon>
    </lineage>
</organism>
<sequence>MTVEYSMLMKTPVSIQLRLMELMKFNFQQDSFPEMKMFLVSALKEKT</sequence>
<dbReference type="EMBL" id="VSSQ01022577">
    <property type="protein sequence ID" value="MPM68982.1"/>
    <property type="molecule type" value="Genomic_DNA"/>
</dbReference>
<proteinExistence type="predicted"/>
<reference evidence="1" key="1">
    <citation type="submission" date="2019-08" db="EMBL/GenBank/DDBJ databases">
        <authorList>
            <person name="Kucharzyk K."/>
            <person name="Murdoch R.W."/>
            <person name="Higgins S."/>
            <person name="Loffler F."/>
        </authorList>
    </citation>
    <scope>NUCLEOTIDE SEQUENCE</scope>
</reference>
<name>A0A645BUQ3_9ZZZZ</name>